<comment type="caution">
    <text evidence="2">The sequence shown here is derived from an EMBL/GenBank/DDBJ whole genome shotgun (WGS) entry which is preliminary data.</text>
</comment>
<dbReference type="Proteomes" id="UP001500936">
    <property type="component" value="Unassembled WGS sequence"/>
</dbReference>
<dbReference type="Gene3D" id="3.10.450.50">
    <property type="match status" value="1"/>
</dbReference>
<evidence type="ECO:0000259" key="1">
    <source>
        <dbReference type="Pfam" id="PF12680"/>
    </source>
</evidence>
<feature type="domain" description="SnoaL-like" evidence="1">
    <location>
        <begin position="8"/>
        <end position="120"/>
    </location>
</feature>
<proteinExistence type="predicted"/>
<sequence length="143" mass="16004">MKTNTDTVAQIYADFGQGNIPAILKQLADDVQWEAWADNSAQQHDVPWLKPRFGKDNVPGFFQVVGQMTFIRFEVLSMMSGGNQVAVELSIETAPSAISLGIADEEIHLWTFNEEGKVIRFRHYADTYKHIQAASVHTPQPVS</sequence>
<name>A0ABP8KHW1_9BACT</name>
<dbReference type="EMBL" id="BAABHB010000004">
    <property type="protein sequence ID" value="GAA4406531.1"/>
    <property type="molecule type" value="Genomic_DNA"/>
</dbReference>
<dbReference type="SUPFAM" id="SSF54427">
    <property type="entry name" value="NTF2-like"/>
    <property type="match status" value="1"/>
</dbReference>
<protein>
    <recommendedName>
        <fullName evidence="1">SnoaL-like domain-containing protein</fullName>
    </recommendedName>
</protein>
<dbReference type="RefSeq" id="WP_345267762.1">
    <property type="nucleotide sequence ID" value="NZ_BAABHB010000004.1"/>
</dbReference>
<reference evidence="3" key="1">
    <citation type="journal article" date="2019" name="Int. J. Syst. Evol. Microbiol.">
        <title>The Global Catalogue of Microorganisms (GCM) 10K type strain sequencing project: providing services to taxonomists for standard genome sequencing and annotation.</title>
        <authorList>
            <consortium name="The Broad Institute Genomics Platform"/>
            <consortium name="The Broad Institute Genome Sequencing Center for Infectious Disease"/>
            <person name="Wu L."/>
            <person name="Ma J."/>
        </authorList>
    </citation>
    <scope>NUCLEOTIDE SEQUENCE [LARGE SCALE GENOMIC DNA]</scope>
    <source>
        <strain evidence="3">JCM 17925</strain>
    </source>
</reference>
<evidence type="ECO:0000313" key="3">
    <source>
        <dbReference type="Proteomes" id="UP001500936"/>
    </source>
</evidence>
<accession>A0ABP8KHW1</accession>
<dbReference type="Pfam" id="PF12680">
    <property type="entry name" value="SnoaL_2"/>
    <property type="match status" value="1"/>
</dbReference>
<organism evidence="2 3">
    <name type="scientific">Nibrella viscosa</name>
    <dbReference type="NCBI Taxonomy" id="1084524"/>
    <lineage>
        <taxon>Bacteria</taxon>
        <taxon>Pseudomonadati</taxon>
        <taxon>Bacteroidota</taxon>
        <taxon>Cytophagia</taxon>
        <taxon>Cytophagales</taxon>
        <taxon>Spirosomataceae</taxon>
        <taxon>Nibrella</taxon>
    </lineage>
</organism>
<dbReference type="InterPro" id="IPR032710">
    <property type="entry name" value="NTF2-like_dom_sf"/>
</dbReference>
<dbReference type="InterPro" id="IPR037401">
    <property type="entry name" value="SnoaL-like"/>
</dbReference>
<evidence type="ECO:0000313" key="2">
    <source>
        <dbReference type="EMBL" id="GAA4406531.1"/>
    </source>
</evidence>
<gene>
    <name evidence="2" type="ORF">GCM10023187_26070</name>
</gene>
<keyword evidence="3" id="KW-1185">Reference proteome</keyword>